<dbReference type="GO" id="GO:0004879">
    <property type="term" value="F:nuclear receptor activity"/>
    <property type="evidence" value="ECO:0007669"/>
    <property type="project" value="TreeGrafter"/>
</dbReference>
<comment type="caution">
    <text evidence="10">The sequence shown here is derived from an EMBL/GenBank/DDBJ whole genome shotgun (WGS) entry which is preliminary data.</text>
</comment>
<keyword evidence="11" id="KW-1185">Reference proteome</keyword>
<proteinExistence type="predicted"/>
<organism evidence="10 11">
    <name type="scientific">Adineta ricciae</name>
    <name type="common">Rotifer</name>
    <dbReference type="NCBI Taxonomy" id="249248"/>
    <lineage>
        <taxon>Eukaryota</taxon>
        <taxon>Metazoa</taxon>
        <taxon>Spiralia</taxon>
        <taxon>Gnathifera</taxon>
        <taxon>Rotifera</taxon>
        <taxon>Eurotatoria</taxon>
        <taxon>Bdelloidea</taxon>
        <taxon>Adinetida</taxon>
        <taxon>Adinetidae</taxon>
        <taxon>Adineta</taxon>
    </lineage>
</organism>
<feature type="domain" description="Nuclear receptor" evidence="9">
    <location>
        <begin position="32"/>
        <end position="109"/>
    </location>
</feature>
<gene>
    <name evidence="10" type="ORF">XAT740_LOCUS56637</name>
</gene>
<dbReference type="PANTHER" id="PTHR24082">
    <property type="entry name" value="NUCLEAR HORMONE RECEPTOR"/>
    <property type="match status" value="1"/>
</dbReference>
<dbReference type="GO" id="GO:0030154">
    <property type="term" value="P:cell differentiation"/>
    <property type="evidence" value="ECO:0007669"/>
    <property type="project" value="TreeGrafter"/>
</dbReference>
<dbReference type="GO" id="GO:0045944">
    <property type="term" value="P:positive regulation of transcription by RNA polymerase II"/>
    <property type="evidence" value="ECO:0007669"/>
    <property type="project" value="TreeGrafter"/>
</dbReference>
<dbReference type="InterPro" id="IPR050234">
    <property type="entry name" value="Nuclear_hormone_rcpt_NR1"/>
</dbReference>
<dbReference type="EMBL" id="CAJNOR010011227">
    <property type="protein sequence ID" value="CAF1659861.1"/>
    <property type="molecule type" value="Genomic_DNA"/>
</dbReference>
<dbReference type="SMART" id="SM00399">
    <property type="entry name" value="ZnF_C4"/>
    <property type="match status" value="1"/>
</dbReference>
<protein>
    <recommendedName>
        <fullName evidence="9">Nuclear receptor domain-containing protein</fullName>
    </recommendedName>
</protein>
<dbReference type="Proteomes" id="UP000663828">
    <property type="component" value="Unassembled WGS sequence"/>
</dbReference>
<reference evidence="10" key="1">
    <citation type="submission" date="2021-02" db="EMBL/GenBank/DDBJ databases">
        <authorList>
            <person name="Nowell W R."/>
        </authorList>
    </citation>
    <scope>NUCLEOTIDE SEQUENCE</scope>
</reference>
<dbReference type="GO" id="GO:0000978">
    <property type="term" value="F:RNA polymerase II cis-regulatory region sequence-specific DNA binding"/>
    <property type="evidence" value="ECO:0007669"/>
    <property type="project" value="TreeGrafter"/>
</dbReference>
<evidence type="ECO:0000256" key="3">
    <source>
        <dbReference type="ARBA" id="ARBA00022833"/>
    </source>
</evidence>
<dbReference type="GO" id="GO:0008270">
    <property type="term" value="F:zinc ion binding"/>
    <property type="evidence" value="ECO:0007669"/>
    <property type="project" value="UniProtKB-KW"/>
</dbReference>
<evidence type="ECO:0000313" key="10">
    <source>
        <dbReference type="EMBL" id="CAF1659861.1"/>
    </source>
</evidence>
<dbReference type="InterPro" id="IPR013088">
    <property type="entry name" value="Znf_NHR/GATA"/>
</dbReference>
<evidence type="ECO:0000259" key="9">
    <source>
        <dbReference type="PROSITE" id="PS51030"/>
    </source>
</evidence>
<dbReference type="PROSITE" id="PS00031">
    <property type="entry name" value="NUCLEAR_REC_DBD_1"/>
    <property type="match status" value="1"/>
</dbReference>
<keyword evidence="5" id="KW-0238">DNA-binding</keyword>
<feature type="non-terminal residue" evidence="10">
    <location>
        <position position="1"/>
    </location>
</feature>
<evidence type="ECO:0000256" key="7">
    <source>
        <dbReference type="ARBA" id="ARBA00023170"/>
    </source>
</evidence>
<evidence type="ECO:0000256" key="8">
    <source>
        <dbReference type="ARBA" id="ARBA00023242"/>
    </source>
</evidence>
<evidence type="ECO:0000256" key="2">
    <source>
        <dbReference type="ARBA" id="ARBA00022771"/>
    </source>
</evidence>
<name>A0A816FDA4_ADIRI</name>
<dbReference type="AlphaFoldDB" id="A0A816FDA4"/>
<keyword evidence="6" id="KW-0804">Transcription</keyword>
<keyword evidence="1" id="KW-0479">Metal-binding</keyword>
<evidence type="ECO:0000256" key="1">
    <source>
        <dbReference type="ARBA" id="ARBA00022723"/>
    </source>
</evidence>
<evidence type="ECO:0000256" key="4">
    <source>
        <dbReference type="ARBA" id="ARBA00023015"/>
    </source>
</evidence>
<evidence type="ECO:0000256" key="5">
    <source>
        <dbReference type="ARBA" id="ARBA00023125"/>
    </source>
</evidence>
<evidence type="ECO:0000256" key="6">
    <source>
        <dbReference type="ARBA" id="ARBA00023163"/>
    </source>
</evidence>
<keyword evidence="3" id="KW-0862">Zinc</keyword>
<keyword evidence="2" id="KW-0863">Zinc-finger</keyword>
<sequence>MNSASEHVSKWFTNNIEQKQIETVKRGKKVIDRICIICGDKAIGFNYGILSCASCKAFFHRNGNEDLKAFKCLFNGDQCVIDYRISRKCYRCRLKRCLNMGMKKELLLSQEEIQRRKHVGIKRIPANFNIKSTPSMLEEDKLLVNTKQEDILLKSLALEETTLIEQIRSTFLSIFDNDQCTEFTDRVVSPDDASELICCLQFNNHVALRLIKFCRSIEYFE</sequence>
<dbReference type="PANTHER" id="PTHR24082:SF283">
    <property type="entry name" value="NUCLEAR HORMONE RECEPTOR HR96"/>
    <property type="match status" value="1"/>
</dbReference>
<dbReference type="PRINTS" id="PR00047">
    <property type="entry name" value="STROIDFINGER"/>
</dbReference>
<keyword evidence="8" id="KW-0539">Nucleus</keyword>
<dbReference type="SUPFAM" id="SSF57716">
    <property type="entry name" value="Glucocorticoid receptor-like (DNA-binding domain)"/>
    <property type="match status" value="1"/>
</dbReference>
<keyword evidence="4" id="KW-0805">Transcription regulation</keyword>
<keyword evidence="7" id="KW-0675">Receptor</keyword>
<dbReference type="Gene3D" id="3.30.50.10">
    <property type="entry name" value="Erythroid Transcription Factor GATA-1, subunit A"/>
    <property type="match status" value="1"/>
</dbReference>
<dbReference type="InterPro" id="IPR001628">
    <property type="entry name" value="Znf_hrmn_rcpt"/>
</dbReference>
<dbReference type="Pfam" id="PF00105">
    <property type="entry name" value="zf-C4"/>
    <property type="match status" value="1"/>
</dbReference>
<dbReference type="GO" id="GO:0000122">
    <property type="term" value="P:negative regulation of transcription by RNA polymerase II"/>
    <property type="evidence" value="ECO:0007669"/>
    <property type="project" value="TreeGrafter"/>
</dbReference>
<evidence type="ECO:0000313" key="11">
    <source>
        <dbReference type="Proteomes" id="UP000663828"/>
    </source>
</evidence>
<dbReference type="PROSITE" id="PS51030">
    <property type="entry name" value="NUCLEAR_REC_DBD_2"/>
    <property type="match status" value="1"/>
</dbReference>
<accession>A0A816FDA4</accession>